<organism evidence="3 4">
    <name type="scientific">Chimaeribacter californicus</name>
    <dbReference type="NCBI Taxonomy" id="2060067"/>
    <lineage>
        <taxon>Bacteria</taxon>
        <taxon>Pseudomonadati</taxon>
        <taxon>Pseudomonadota</taxon>
        <taxon>Gammaproteobacteria</taxon>
        <taxon>Enterobacterales</taxon>
        <taxon>Yersiniaceae</taxon>
        <taxon>Chimaeribacter</taxon>
    </lineage>
</organism>
<dbReference type="Pfam" id="PF02625">
    <property type="entry name" value="XdhC_CoxI"/>
    <property type="match status" value="1"/>
</dbReference>
<evidence type="ECO:0000259" key="1">
    <source>
        <dbReference type="Pfam" id="PF02625"/>
    </source>
</evidence>
<proteinExistence type="predicted"/>
<dbReference type="PANTHER" id="PTHR30388">
    <property type="entry name" value="ALDEHYDE OXIDOREDUCTASE MOLYBDENUM COFACTOR ASSEMBLY PROTEIN"/>
    <property type="match status" value="1"/>
</dbReference>
<feature type="domain" description="XdhC Rossmann" evidence="2">
    <location>
        <begin position="168"/>
        <end position="313"/>
    </location>
</feature>
<dbReference type="RefSeq" id="WP_101818140.1">
    <property type="nucleotide sequence ID" value="NZ_PJZF01000024.1"/>
</dbReference>
<comment type="caution">
    <text evidence="3">The sequence shown here is derived from an EMBL/GenBank/DDBJ whole genome shotgun (WGS) entry which is preliminary data.</text>
</comment>
<dbReference type="InterPro" id="IPR003777">
    <property type="entry name" value="XdhC_CoxI"/>
</dbReference>
<evidence type="ECO:0000313" key="3">
    <source>
        <dbReference type="EMBL" id="PLR31650.1"/>
    </source>
</evidence>
<dbReference type="InterPro" id="IPR052698">
    <property type="entry name" value="MoCofactor_Util/Proc"/>
</dbReference>
<dbReference type="PANTHER" id="PTHR30388:SF4">
    <property type="entry name" value="MOLYBDENUM COFACTOR INSERTION CHAPERONE PAOD"/>
    <property type="match status" value="1"/>
</dbReference>
<gene>
    <name evidence="3" type="ORF">CYR55_20180</name>
</gene>
<dbReference type="Pfam" id="PF13478">
    <property type="entry name" value="XdhC_C"/>
    <property type="match status" value="1"/>
</dbReference>
<dbReference type="Gene3D" id="3.40.50.720">
    <property type="entry name" value="NAD(P)-binding Rossmann-like Domain"/>
    <property type="match status" value="1"/>
</dbReference>
<dbReference type="Proteomes" id="UP000234240">
    <property type="component" value="Unassembled WGS sequence"/>
</dbReference>
<dbReference type="InterPro" id="IPR027051">
    <property type="entry name" value="XdhC_Rossmann_dom"/>
</dbReference>
<dbReference type="AlphaFoldDB" id="A0A2N5DWM2"/>
<dbReference type="OrthoDB" id="9815497at2"/>
<sequence length="323" mass="34159">MQSLDLTVVQQAARWISTQPVWLCTVLSTFGSSPRSPGALMAATADGRYSGSLSGGCVEEDFIARLRAGAFRQPSQVVRYGDGGLTPNRALPCGGVLDILIEYLPCNDAGADYLARLGRALGGHGALVKQLTLPGTCHALTADSGAGATHVARDGNHLTLHVAAAPRLVVAGLSPVAVYCAGFAVALGFETVVCEPRSEELENLLPQLPEGVIVERQFPAKFIEQQGCHAHTAVVALTHDPRMDDLTLMEAVQTPAFYIGAMGSMKNSQQRRERLQRIGGLTEAELARVHAPIGLDLGSKTPAEIALAVMADVVAHKNRRQVA</sequence>
<evidence type="ECO:0000313" key="4">
    <source>
        <dbReference type="Proteomes" id="UP000234240"/>
    </source>
</evidence>
<feature type="domain" description="XdhC- CoxI" evidence="1">
    <location>
        <begin position="18"/>
        <end position="81"/>
    </location>
</feature>
<name>A0A2N5DWM2_9GAMM</name>
<protein>
    <submittedName>
        <fullName evidence="3">XshC-Cox1 family protein</fullName>
    </submittedName>
</protein>
<dbReference type="EMBL" id="PJZF01000024">
    <property type="protein sequence ID" value="PLR31650.1"/>
    <property type="molecule type" value="Genomic_DNA"/>
</dbReference>
<reference evidence="3 4" key="1">
    <citation type="submission" date="2017-12" db="EMBL/GenBank/DDBJ databases">
        <title>Characterization of six clinical isolates of Enterochimera gen. nov., a novel genus of the Yersiniaciae family and the three species Enterochimera arupensis sp. nov., Enterochimera coloradensis sp. nov, and Enterochimera californica sp. nov.</title>
        <authorList>
            <person name="Rossi A."/>
            <person name="Fisher M."/>
        </authorList>
    </citation>
    <scope>NUCLEOTIDE SEQUENCE [LARGE SCALE GENOMIC DNA]</scope>
    <source>
        <strain evidence="4">2015-Iso6</strain>
    </source>
</reference>
<keyword evidence="4" id="KW-1185">Reference proteome</keyword>
<evidence type="ECO:0000259" key="2">
    <source>
        <dbReference type="Pfam" id="PF13478"/>
    </source>
</evidence>
<accession>A0A2N5DWM2</accession>